<keyword evidence="10" id="KW-0133">Cell shape</keyword>
<proteinExistence type="inferred from homology"/>
<evidence type="ECO:0000256" key="17">
    <source>
        <dbReference type="SAM" id="MobiDB-lite"/>
    </source>
</evidence>
<keyword evidence="18" id="KW-1133">Transmembrane helix</keyword>
<comment type="caution">
    <text evidence="21">The sequence shown here is derived from an EMBL/GenBank/DDBJ whole genome shotgun (WGS) entry which is preliminary data.</text>
</comment>
<feature type="domain" description="Penicillin-binding protein transpeptidase" evidence="19">
    <location>
        <begin position="330"/>
        <end position="578"/>
    </location>
</feature>
<evidence type="ECO:0000256" key="5">
    <source>
        <dbReference type="ARBA" id="ARBA00022645"/>
    </source>
</evidence>
<evidence type="ECO:0000256" key="15">
    <source>
        <dbReference type="ARBA" id="ARBA00034000"/>
    </source>
</evidence>
<evidence type="ECO:0000256" key="13">
    <source>
        <dbReference type="ARBA" id="ARBA00023268"/>
    </source>
</evidence>
<dbReference type="GO" id="GO:0030288">
    <property type="term" value="C:outer membrane-bounded periplasmic space"/>
    <property type="evidence" value="ECO:0007669"/>
    <property type="project" value="TreeGrafter"/>
</dbReference>
<feature type="transmembrane region" description="Helical" evidence="18">
    <location>
        <begin position="21"/>
        <end position="42"/>
    </location>
</feature>
<dbReference type="FunFam" id="1.10.3810.10:FF:000001">
    <property type="entry name" value="Penicillin-binding protein 1A"/>
    <property type="match status" value="1"/>
</dbReference>
<dbReference type="GO" id="GO:0006508">
    <property type="term" value="P:proteolysis"/>
    <property type="evidence" value="ECO:0007669"/>
    <property type="project" value="UniProtKB-KW"/>
</dbReference>
<dbReference type="PANTHER" id="PTHR32282:SF11">
    <property type="entry name" value="PENICILLIN-BINDING PROTEIN 1B"/>
    <property type="match status" value="1"/>
</dbReference>
<keyword evidence="11" id="KW-0573">Peptidoglycan synthesis</keyword>
<comment type="subcellular location">
    <subcellularLocation>
        <location evidence="1">Cell membrane</location>
    </subcellularLocation>
</comment>
<evidence type="ECO:0000256" key="7">
    <source>
        <dbReference type="ARBA" id="ARBA00022676"/>
    </source>
</evidence>
<dbReference type="GO" id="GO:0009252">
    <property type="term" value="P:peptidoglycan biosynthetic process"/>
    <property type="evidence" value="ECO:0007669"/>
    <property type="project" value="UniProtKB-KW"/>
</dbReference>
<dbReference type="eggNOG" id="COG0744">
    <property type="taxonomic scope" value="Bacteria"/>
</dbReference>
<keyword evidence="14" id="KW-0961">Cell wall biogenesis/degradation</keyword>
<evidence type="ECO:0000259" key="19">
    <source>
        <dbReference type="Pfam" id="PF00905"/>
    </source>
</evidence>
<keyword evidence="8" id="KW-0808">Transferase</keyword>
<dbReference type="Gene3D" id="1.10.3810.10">
    <property type="entry name" value="Biosynthetic peptidoglycan transglycosylase-like"/>
    <property type="match status" value="1"/>
</dbReference>
<evidence type="ECO:0000256" key="8">
    <source>
        <dbReference type="ARBA" id="ARBA00022679"/>
    </source>
</evidence>
<dbReference type="Proteomes" id="UP000028091">
    <property type="component" value="Unassembled WGS sequence"/>
</dbReference>
<evidence type="ECO:0000256" key="16">
    <source>
        <dbReference type="ARBA" id="ARBA00049902"/>
    </source>
</evidence>
<evidence type="ECO:0000256" key="14">
    <source>
        <dbReference type="ARBA" id="ARBA00023316"/>
    </source>
</evidence>
<dbReference type="SUPFAM" id="SSF53955">
    <property type="entry name" value="Lysozyme-like"/>
    <property type="match status" value="1"/>
</dbReference>
<evidence type="ECO:0000256" key="11">
    <source>
        <dbReference type="ARBA" id="ARBA00022984"/>
    </source>
</evidence>
<keyword evidence="5" id="KW-0121">Carboxypeptidase</keyword>
<comment type="catalytic activity">
    <reaction evidence="16">
        <text>[GlcNAc-(1-&gt;4)-Mur2Ac(oyl-L-Ala-gamma-D-Glu-L-Lys-D-Ala-D-Ala)](n)-di-trans,octa-cis-undecaprenyl diphosphate + beta-D-GlcNAc-(1-&gt;4)-Mur2Ac(oyl-L-Ala-gamma-D-Glu-L-Lys-D-Ala-D-Ala)-di-trans,octa-cis-undecaprenyl diphosphate = [GlcNAc-(1-&gt;4)-Mur2Ac(oyl-L-Ala-gamma-D-Glu-L-Lys-D-Ala-D-Ala)](n+1)-di-trans,octa-cis-undecaprenyl diphosphate + di-trans,octa-cis-undecaprenyl diphosphate + H(+)</text>
        <dbReference type="Rhea" id="RHEA:23708"/>
        <dbReference type="Rhea" id="RHEA-COMP:9602"/>
        <dbReference type="Rhea" id="RHEA-COMP:9603"/>
        <dbReference type="ChEBI" id="CHEBI:15378"/>
        <dbReference type="ChEBI" id="CHEBI:58405"/>
        <dbReference type="ChEBI" id="CHEBI:60033"/>
        <dbReference type="ChEBI" id="CHEBI:78435"/>
        <dbReference type="EC" id="2.4.99.28"/>
    </reaction>
</comment>
<evidence type="ECO:0000313" key="22">
    <source>
        <dbReference type="Proteomes" id="UP000028091"/>
    </source>
</evidence>
<dbReference type="InterPro" id="IPR036950">
    <property type="entry name" value="PBP_transglycosylase"/>
</dbReference>
<keyword evidence="4" id="KW-1003">Cell membrane</keyword>
<dbReference type="GO" id="GO:0008658">
    <property type="term" value="F:penicillin binding"/>
    <property type="evidence" value="ECO:0007669"/>
    <property type="project" value="InterPro"/>
</dbReference>
<comment type="catalytic activity">
    <reaction evidence="15">
        <text>Preferential cleavage: (Ac)2-L-Lys-D-Ala-|-D-Ala. Also transpeptidation of peptidyl-alanyl moieties that are N-acyl substituents of D-alanine.</text>
        <dbReference type="EC" id="3.4.16.4"/>
    </reaction>
</comment>
<dbReference type="PANTHER" id="PTHR32282">
    <property type="entry name" value="BINDING PROTEIN TRANSPEPTIDASE, PUTATIVE-RELATED"/>
    <property type="match status" value="1"/>
</dbReference>
<reference evidence="21 22" key="1">
    <citation type="submission" date="2012-09" db="EMBL/GenBank/DDBJ databases">
        <title>Genome Sequence of Bacillus sp. DW5-4.</title>
        <authorList>
            <person name="Lai Q."/>
            <person name="Liu Y."/>
            <person name="Shao Z."/>
        </authorList>
    </citation>
    <scope>NUCLEOTIDE SEQUENCE [LARGE SCALE GENOMIC DNA]</scope>
    <source>
        <strain evidence="21 22">DW5-4</strain>
    </source>
</reference>
<accession>A0A081LE60</accession>
<dbReference type="RefSeq" id="WP_034318210.1">
    <property type="nucleotide sequence ID" value="NZ_JOTP01000003.1"/>
</dbReference>
<dbReference type="Gene3D" id="3.40.710.10">
    <property type="entry name" value="DD-peptidase/beta-lactamase superfamily"/>
    <property type="match status" value="1"/>
</dbReference>
<keyword evidence="22" id="KW-1185">Reference proteome</keyword>
<comment type="similarity">
    <text evidence="2">In the C-terminal section; belongs to the transpeptidase family.</text>
</comment>
<keyword evidence="7" id="KW-0328">Glycosyltransferase</keyword>
<dbReference type="AlphaFoldDB" id="A0A081LE60"/>
<comment type="similarity">
    <text evidence="3">In the N-terminal section; belongs to the glycosyltransferase 51 family.</text>
</comment>
<feature type="region of interest" description="Disordered" evidence="17">
    <location>
        <begin position="664"/>
        <end position="689"/>
    </location>
</feature>
<dbReference type="Pfam" id="PF00905">
    <property type="entry name" value="Transpeptidase"/>
    <property type="match status" value="1"/>
</dbReference>
<evidence type="ECO:0000256" key="18">
    <source>
        <dbReference type="SAM" id="Phobius"/>
    </source>
</evidence>
<evidence type="ECO:0000259" key="20">
    <source>
        <dbReference type="Pfam" id="PF00912"/>
    </source>
</evidence>
<evidence type="ECO:0000256" key="9">
    <source>
        <dbReference type="ARBA" id="ARBA00022801"/>
    </source>
</evidence>
<keyword evidence="18" id="KW-0812">Transmembrane</keyword>
<evidence type="ECO:0000256" key="10">
    <source>
        <dbReference type="ARBA" id="ARBA00022960"/>
    </source>
</evidence>
<dbReference type="GO" id="GO:0008955">
    <property type="term" value="F:peptidoglycan glycosyltransferase activity"/>
    <property type="evidence" value="ECO:0007669"/>
    <property type="project" value="UniProtKB-EC"/>
</dbReference>
<dbReference type="Pfam" id="PF00912">
    <property type="entry name" value="Transgly"/>
    <property type="match status" value="1"/>
</dbReference>
<evidence type="ECO:0000256" key="1">
    <source>
        <dbReference type="ARBA" id="ARBA00004236"/>
    </source>
</evidence>
<evidence type="ECO:0000256" key="4">
    <source>
        <dbReference type="ARBA" id="ARBA00022475"/>
    </source>
</evidence>
<dbReference type="NCBIfam" id="TIGR02074">
    <property type="entry name" value="PBP_1a_fam"/>
    <property type="match status" value="1"/>
</dbReference>
<dbReference type="InterPro" id="IPR001264">
    <property type="entry name" value="Glyco_trans_51"/>
</dbReference>
<dbReference type="SUPFAM" id="SSF56601">
    <property type="entry name" value="beta-lactamase/transpeptidase-like"/>
    <property type="match status" value="1"/>
</dbReference>
<feature type="domain" description="Glycosyl transferase family 51" evidence="20">
    <location>
        <begin position="66"/>
        <end position="239"/>
    </location>
</feature>
<dbReference type="InterPro" id="IPR050396">
    <property type="entry name" value="Glycosyltr_51/Transpeptidase"/>
</dbReference>
<dbReference type="GO" id="GO:0008360">
    <property type="term" value="P:regulation of cell shape"/>
    <property type="evidence" value="ECO:0007669"/>
    <property type="project" value="UniProtKB-KW"/>
</dbReference>
<dbReference type="InterPro" id="IPR012338">
    <property type="entry name" value="Beta-lactam/transpept-like"/>
</dbReference>
<evidence type="ECO:0000256" key="6">
    <source>
        <dbReference type="ARBA" id="ARBA00022670"/>
    </source>
</evidence>
<dbReference type="EMBL" id="JOTP01000003">
    <property type="protein sequence ID" value="KEP27536.1"/>
    <property type="molecule type" value="Genomic_DNA"/>
</dbReference>
<name>A0A081LE60_9BACI</name>
<organism evidence="21 22">
    <name type="scientific">Bacillus zhangzhouensis</name>
    <dbReference type="NCBI Taxonomy" id="1178540"/>
    <lineage>
        <taxon>Bacteria</taxon>
        <taxon>Bacillati</taxon>
        <taxon>Bacillota</taxon>
        <taxon>Bacilli</taxon>
        <taxon>Bacillales</taxon>
        <taxon>Bacillaceae</taxon>
        <taxon>Bacillus</taxon>
    </lineage>
</organism>
<keyword evidence="9" id="KW-0378">Hydrolase</keyword>
<dbReference type="GO" id="GO:0071555">
    <property type="term" value="P:cell wall organization"/>
    <property type="evidence" value="ECO:0007669"/>
    <property type="project" value="UniProtKB-KW"/>
</dbReference>
<evidence type="ECO:0000313" key="21">
    <source>
        <dbReference type="EMBL" id="KEP27536.1"/>
    </source>
</evidence>
<dbReference type="InterPro" id="IPR001460">
    <property type="entry name" value="PCN-bd_Tpept"/>
</dbReference>
<gene>
    <name evidence="21" type="ORF">BA70_10400</name>
</gene>
<evidence type="ECO:0000256" key="12">
    <source>
        <dbReference type="ARBA" id="ARBA00023136"/>
    </source>
</evidence>
<dbReference type="OrthoDB" id="9766909at2"/>
<dbReference type="GO" id="GO:0005886">
    <property type="term" value="C:plasma membrane"/>
    <property type="evidence" value="ECO:0007669"/>
    <property type="project" value="UniProtKB-SubCell"/>
</dbReference>
<keyword evidence="13" id="KW-0511">Multifunctional enzyme</keyword>
<sequence length="689" mass="76871">MDTIMSNKKIRMTVKTIRACFFIGLLAFLFAGTVFLTILLLAKWQGAPSVQVPQSTTIYAADGSKLGESSFGEKRYWVPLKDMSPHIRQAVVAVEDKTFYEHHGFDVKRMVGAAVADIRAMAKVQGASTITQQYARNLYLDHDKTWKRKWNEAFYTIRLEQNYTKDEILEGYLNTIYYGHGAYGVEAASRLYFGKKAKDLTLAESALLAGIPKGPSLYSPYVNEEKAVARKDMILRQMQEDGMISKKAVADAAKETLSYRPLKQKQLQAKQAPYFYDDVIRELKQTLGLTEEQIETYGLHIQTTLNPELQNIAEKTLKQTMNSHSDIQVGFTAIHPQTGHVLALIGGRDYEKSPFNRVTQAKRQPGSTMKPLLYYIALQNGFTPATVMRSEETVFELDDQGSGAAYSPSNYHGYYANDGITMLQALALSDNIYAVKTHLFLGMEQLVRAGKTFGINEKLDQVPSLALGTSPVKPIEMTNAYAMLVNGGKRVKPTFITKVTDAKGNVLFEEKQKREQALDEKAAFVTTDMMSGMFNDQLNGYTSITGRTIMKDLTRTYGGKSGTTGADSWMIGFSPQLVTGVWTGYDKGRTIDSVEESAYAKKIWASFMETALSKQPASSFMPPDGVKGVYINPKTGDLAGPGCESKVFTYFIEGTEPTGVCYGAEEKSSEQDPVQDQKPKKWWEKWLKR</sequence>
<evidence type="ECO:0000256" key="2">
    <source>
        <dbReference type="ARBA" id="ARBA00007090"/>
    </source>
</evidence>
<dbReference type="FunFam" id="3.40.710.10:FF:000028">
    <property type="entry name" value="Penicillin-binding protein 1A"/>
    <property type="match status" value="1"/>
</dbReference>
<protein>
    <submittedName>
        <fullName evidence="21">Penicillin-binding protein</fullName>
    </submittedName>
</protein>
<evidence type="ECO:0000256" key="3">
    <source>
        <dbReference type="ARBA" id="ARBA00007739"/>
    </source>
</evidence>
<keyword evidence="6" id="KW-0645">Protease</keyword>
<dbReference type="InterPro" id="IPR023346">
    <property type="entry name" value="Lysozyme-like_dom_sf"/>
</dbReference>
<keyword evidence="12 18" id="KW-0472">Membrane</keyword>
<dbReference type="GO" id="GO:0009002">
    <property type="term" value="F:serine-type D-Ala-D-Ala carboxypeptidase activity"/>
    <property type="evidence" value="ECO:0007669"/>
    <property type="project" value="UniProtKB-EC"/>
</dbReference>